<evidence type="ECO:0000256" key="10">
    <source>
        <dbReference type="ARBA" id="ARBA00023211"/>
    </source>
</evidence>
<dbReference type="InterPro" id="IPR040657">
    <property type="entry name" value="GshAB_ATP-grasp"/>
</dbReference>
<dbReference type="InterPro" id="IPR014746">
    <property type="entry name" value="Gln_synth/guanido_kin_cat_dom"/>
</dbReference>
<dbReference type="InterPro" id="IPR003806">
    <property type="entry name" value="ATP-grasp_PylC-type"/>
</dbReference>
<evidence type="ECO:0000256" key="5">
    <source>
        <dbReference type="ARBA" id="ARBA00022684"/>
    </source>
</evidence>
<dbReference type="EMBL" id="PVTO01000002">
    <property type="protein sequence ID" value="PRY83910.1"/>
    <property type="molecule type" value="Genomic_DNA"/>
</dbReference>
<dbReference type="PROSITE" id="PS50975">
    <property type="entry name" value="ATP_GRASP"/>
    <property type="match status" value="1"/>
</dbReference>
<evidence type="ECO:0000256" key="12">
    <source>
        <dbReference type="ARBA" id="ARBA00048819"/>
    </source>
</evidence>
<evidence type="ECO:0000313" key="15">
    <source>
        <dbReference type="EMBL" id="PRY83910.1"/>
    </source>
</evidence>
<comment type="function">
    <text evidence="13">Synthesizes glutathione from L-glutamate and L-cysteine via gamma-L-glutamyl-L-cysteine.</text>
</comment>
<comment type="catalytic activity">
    <reaction evidence="13">
        <text>gamma-L-glutamyl-L-cysteine + glycine + ATP = glutathione + ADP + phosphate + H(+)</text>
        <dbReference type="Rhea" id="RHEA:13557"/>
        <dbReference type="ChEBI" id="CHEBI:15378"/>
        <dbReference type="ChEBI" id="CHEBI:30616"/>
        <dbReference type="ChEBI" id="CHEBI:43474"/>
        <dbReference type="ChEBI" id="CHEBI:57305"/>
        <dbReference type="ChEBI" id="CHEBI:57925"/>
        <dbReference type="ChEBI" id="CHEBI:58173"/>
        <dbReference type="ChEBI" id="CHEBI:456216"/>
        <dbReference type="EC" id="6.3.2.3"/>
    </reaction>
</comment>
<dbReference type="GO" id="GO:0004363">
    <property type="term" value="F:glutathione synthase activity"/>
    <property type="evidence" value="ECO:0007669"/>
    <property type="project" value="UniProtKB-UniRule"/>
</dbReference>
<comment type="subunit">
    <text evidence="13">Monomer.</text>
</comment>
<keyword evidence="6" id="KW-0479">Metal-binding</keyword>
<comment type="pathway">
    <text evidence="3 13">Sulfur metabolism; glutathione biosynthesis; glutathione from L-cysteine and L-glutamate: step 1/2.</text>
</comment>
<evidence type="ECO:0000256" key="2">
    <source>
        <dbReference type="ARBA" id="ARBA00001946"/>
    </source>
</evidence>
<dbReference type="AlphaFoldDB" id="A0A2T0WB22"/>
<comment type="caution">
    <text evidence="15">The sequence shown here is derived from an EMBL/GenBank/DDBJ whole genome shotgun (WGS) entry which is preliminary data.</text>
</comment>
<accession>A0A2T0WB22</accession>
<dbReference type="UniPathway" id="UPA00142">
    <property type="reaction ID" value="UER00209"/>
</dbReference>
<evidence type="ECO:0000256" key="8">
    <source>
        <dbReference type="ARBA" id="ARBA00022840"/>
    </source>
</evidence>
<dbReference type="InterPro" id="IPR007370">
    <property type="entry name" value="Glu_cys_ligase"/>
</dbReference>
<comment type="pathway">
    <text evidence="13">Sulfur metabolism; glutathione biosynthesis; glutathione from L-cysteine and L-glutamate: step 2/2.</text>
</comment>
<evidence type="ECO:0000256" key="7">
    <source>
        <dbReference type="ARBA" id="ARBA00022741"/>
    </source>
</evidence>
<feature type="domain" description="ATP-grasp" evidence="14">
    <location>
        <begin position="492"/>
        <end position="750"/>
    </location>
</feature>
<comment type="cofactor">
    <cofactor evidence="2">
        <name>Mg(2+)</name>
        <dbReference type="ChEBI" id="CHEBI:18420"/>
    </cofactor>
</comment>
<dbReference type="GO" id="GO:0005829">
    <property type="term" value="C:cytosol"/>
    <property type="evidence" value="ECO:0007669"/>
    <property type="project" value="TreeGrafter"/>
</dbReference>
<dbReference type="NCBIfam" id="TIGR01435">
    <property type="entry name" value="glu_cys_lig_rel"/>
    <property type="match status" value="1"/>
</dbReference>
<evidence type="ECO:0000256" key="3">
    <source>
        <dbReference type="ARBA" id="ARBA00005006"/>
    </source>
</evidence>
<dbReference type="NCBIfam" id="NF002688">
    <property type="entry name" value="PRK02471.1"/>
    <property type="match status" value="1"/>
</dbReference>
<feature type="region of interest" description="Glutamate--cysteine ligase" evidence="13">
    <location>
        <begin position="1"/>
        <end position="335"/>
    </location>
</feature>
<comment type="similarity">
    <text evidence="13">In the N-terminal section; belongs to the glutamate--cysteine ligase type 1 family. Type 2 subfamily.</text>
</comment>
<keyword evidence="9" id="KW-0460">Magnesium</keyword>
<keyword evidence="16" id="KW-1185">Reference proteome</keyword>
<dbReference type="SUPFAM" id="SSF56059">
    <property type="entry name" value="Glutathione synthetase ATP-binding domain-like"/>
    <property type="match status" value="1"/>
</dbReference>
<evidence type="ECO:0000256" key="4">
    <source>
        <dbReference type="ARBA" id="ARBA00022598"/>
    </source>
</evidence>
<dbReference type="InterPro" id="IPR006334">
    <property type="entry name" value="Glut_cys_ligase"/>
</dbReference>
<comment type="catalytic activity">
    <reaction evidence="12 13">
        <text>L-cysteine + L-glutamate + ATP = gamma-L-glutamyl-L-cysteine + ADP + phosphate + H(+)</text>
        <dbReference type="Rhea" id="RHEA:13285"/>
        <dbReference type="ChEBI" id="CHEBI:15378"/>
        <dbReference type="ChEBI" id="CHEBI:29985"/>
        <dbReference type="ChEBI" id="CHEBI:30616"/>
        <dbReference type="ChEBI" id="CHEBI:35235"/>
        <dbReference type="ChEBI" id="CHEBI:43474"/>
        <dbReference type="ChEBI" id="CHEBI:58173"/>
        <dbReference type="ChEBI" id="CHEBI:456216"/>
        <dbReference type="EC" id="6.3.2.2"/>
    </reaction>
</comment>
<dbReference type="PANTHER" id="PTHR38761">
    <property type="entry name" value="GLUTAMATE--CYSTEINE LIGASE"/>
    <property type="match status" value="1"/>
</dbReference>
<dbReference type="Gene3D" id="3.30.470.20">
    <property type="entry name" value="ATP-grasp fold, B domain"/>
    <property type="match status" value="2"/>
</dbReference>
<dbReference type="GO" id="GO:0005524">
    <property type="term" value="F:ATP binding"/>
    <property type="evidence" value="ECO:0007669"/>
    <property type="project" value="UniProtKB-UniRule"/>
</dbReference>
<dbReference type="PANTHER" id="PTHR38761:SF1">
    <property type="entry name" value="GLUTAMATE--CYSTEINE LIGASE"/>
    <property type="match status" value="1"/>
</dbReference>
<dbReference type="InterPro" id="IPR011761">
    <property type="entry name" value="ATP-grasp"/>
</dbReference>
<gene>
    <name evidence="13" type="primary">gshAB</name>
    <name evidence="13" type="synonym">gshF</name>
    <name evidence="15" type="ORF">CLV38_10294</name>
</gene>
<keyword evidence="8 13" id="KW-0067">ATP-binding</keyword>
<dbReference type="Pfam" id="PF18419">
    <property type="entry name" value="ATP-grasp_6"/>
    <property type="match status" value="1"/>
</dbReference>
<dbReference type="GO" id="GO:0046872">
    <property type="term" value="F:metal ion binding"/>
    <property type="evidence" value="ECO:0007669"/>
    <property type="project" value="UniProtKB-KW"/>
</dbReference>
<evidence type="ECO:0000256" key="1">
    <source>
        <dbReference type="ARBA" id="ARBA00001936"/>
    </source>
</evidence>
<name>A0A2T0WB22_9LACT</name>
<evidence type="ECO:0000256" key="6">
    <source>
        <dbReference type="ARBA" id="ARBA00022723"/>
    </source>
</evidence>
<keyword evidence="10" id="KW-0464">Manganese</keyword>
<dbReference type="RefSeq" id="WP_106190564.1">
    <property type="nucleotide sequence ID" value="NZ_PVTO01000002.1"/>
</dbReference>
<dbReference type="Pfam" id="PF04262">
    <property type="entry name" value="Glu_cys_ligase"/>
    <property type="match status" value="2"/>
</dbReference>
<dbReference type="HAMAP" id="MF_00782">
    <property type="entry name" value="Glut_biosynth"/>
    <property type="match status" value="1"/>
</dbReference>
<sequence>MTIKNTIKQNNLQHLLKKASFGIEKEGLRTEMNGQLALSLHPEGFGSRNHHPYIQTDFSESQLELVTPPRESIEEQYQWLRALHDVVNRTIDEDEFIWPFSMPNRLPDEKDIPIINVSDQSEIEYREQLAFKYGKKKQMISGVHFNFSLSEEFVEALKADRMMSPEEVTDFCNGLYLTMSRHYLRYQWLLTYLFGASPVNDETYDSDIAGRYYRSIRNSPLGYHNTFSNKVSYQTVEQYVEDIESLVADRTLIEEREYYGAARLRGKGKAVRNLISKGTRYVEFRSFDLNPFDSMGFSYQQSVFTHLFLLTMIWMETEHSEEDIKWGAVMNKETSMENPFSPSQYKEEGLSLLSQMSAVASELEMDEIYHEVIKEAERLLNNPEETLAARIVSELEKGKSHVELGIELGRKYKEKSFEKPFLLDGFNQMEMSTQLLLFDALKLGVETSVIDFNDQFLEFKYNNIIEYVRNGNMTSKDTYISHWIMANKTVTKKLLKRSGFKVPGGEEFTSADKAIDSYGQFKEKAIVIKPKSTNYGIGISIFKKPASFEGYSEAVRLAFQEDEQILVEDYIEGTEYRFFVINGKVEAVLLRQPANVIGNGQDTIKKLISEKNQHPYRGVKHRAPLEKIKMGEIEQLMLKEQGYSFDSVLEKGKQVFLRENSNISTGGDSIDMTDEMHESYKQVAVAMAKALEVNVTGLDLIVPDIKIPSTDNEPGYVVIEANFNPAMHMHAFVQKGKGRNLSEKVINMLYPSIELS</sequence>
<evidence type="ECO:0000259" key="14">
    <source>
        <dbReference type="PROSITE" id="PS50975"/>
    </source>
</evidence>
<keyword evidence="7 13" id="KW-0547">Nucleotide-binding</keyword>
<evidence type="ECO:0000313" key="16">
    <source>
        <dbReference type="Proteomes" id="UP000238205"/>
    </source>
</evidence>
<protein>
    <recommendedName>
        <fullName evidence="13">Glutathione biosynthesis bifunctional protein GshAB</fullName>
    </recommendedName>
    <alternativeName>
        <fullName evidence="13">Gamma-GCS-GS</fullName>
        <shortName evidence="13">GCS-GS</shortName>
    </alternativeName>
    <domain>
        <recommendedName>
            <fullName evidence="13">Glutamate--cysteine ligase</fullName>
            <ecNumber evidence="13">6.3.2.2</ecNumber>
        </recommendedName>
        <alternativeName>
            <fullName evidence="13">Gamma-ECS</fullName>
            <shortName evidence="13">GCS</shortName>
        </alternativeName>
        <alternativeName>
            <fullName evidence="13">Gamma-glutamylcysteine synthetase</fullName>
        </alternativeName>
    </domain>
    <domain>
        <recommendedName>
            <fullName evidence="13">Glutathione synthetase</fullName>
            <ecNumber evidence="13">6.3.2.3</ecNumber>
        </recommendedName>
        <alternativeName>
            <fullName evidence="13">GSH synthetase</fullName>
            <shortName evidence="13">GS</shortName>
            <shortName evidence="13">GSH-S</shortName>
            <shortName evidence="13">GSHase</shortName>
        </alternativeName>
        <alternativeName>
            <fullName evidence="13">Glutathione synthase</fullName>
        </alternativeName>
    </domain>
</protein>
<evidence type="ECO:0000256" key="9">
    <source>
        <dbReference type="ARBA" id="ARBA00022842"/>
    </source>
</evidence>
<dbReference type="GO" id="GO:0004357">
    <property type="term" value="F:glutamate-cysteine ligase activity"/>
    <property type="evidence" value="ECO:0007669"/>
    <property type="project" value="UniProtKB-UniRule"/>
</dbReference>
<keyword evidence="11 13" id="KW-0511">Multifunctional enzyme</keyword>
<dbReference type="Pfam" id="PF02655">
    <property type="entry name" value="ATP-grasp_3"/>
    <property type="match status" value="1"/>
</dbReference>
<reference evidence="15 16" key="1">
    <citation type="submission" date="2018-03" db="EMBL/GenBank/DDBJ databases">
        <title>Genomic Encyclopedia of Archaeal and Bacterial Type Strains, Phase II (KMG-II): from individual species to whole genera.</title>
        <authorList>
            <person name="Goeker M."/>
        </authorList>
    </citation>
    <scope>NUCLEOTIDE SEQUENCE [LARGE SCALE GENOMIC DNA]</scope>
    <source>
        <strain evidence="15 16">DSM 13175</strain>
    </source>
</reference>
<keyword evidence="5 13" id="KW-0317">Glutathione biosynthesis</keyword>
<comment type="cofactor">
    <cofactor evidence="1">
        <name>Mn(2+)</name>
        <dbReference type="ChEBI" id="CHEBI:29035"/>
    </cofactor>
</comment>
<dbReference type="Proteomes" id="UP000238205">
    <property type="component" value="Unassembled WGS sequence"/>
</dbReference>
<dbReference type="OrthoDB" id="9803907at2"/>
<keyword evidence="4 13" id="KW-0436">Ligase</keyword>
<dbReference type="SUPFAM" id="SSF55931">
    <property type="entry name" value="Glutamine synthetase/guanido kinase"/>
    <property type="match status" value="1"/>
</dbReference>
<dbReference type="InterPro" id="IPR006335">
    <property type="entry name" value="Glut_biosynth"/>
</dbReference>
<organism evidence="15 16">
    <name type="scientific">Alkalibacterium olivapovliticus</name>
    <dbReference type="NCBI Taxonomy" id="99907"/>
    <lineage>
        <taxon>Bacteria</taxon>
        <taxon>Bacillati</taxon>
        <taxon>Bacillota</taxon>
        <taxon>Bacilli</taxon>
        <taxon>Lactobacillales</taxon>
        <taxon>Carnobacteriaceae</taxon>
        <taxon>Alkalibacterium</taxon>
    </lineage>
</organism>
<dbReference type="EC" id="6.3.2.2" evidence="13"/>
<dbReference type="Gene3D" id="3.30.590.20">
    <property type="match status" value="1"/>
</dbReference>
<dbReference type="EC" id="6.3.2.3" evidence="13"/>
<proteinExistence type="inferred from homology"/>
<evidence type="ECO:0000256" key="13">
    <source>
        <dbReference type="HAMAP-Rule" id="MF_00782"/>
    </source>
</evidence>
<evidence type="ECO:0000256" key="11">
    <source>
        <dbReference type="ARBA" id="ARBA00023268"/>
    </source>
</evidence>